<dbReference type="PANTHER" id="PTHR31569:SF4">
    <property type="entry name" value="SWIM-TYPE DOMAIN-CONTAINING PROTEIN"/>
    <property type="match status" value="1"/>
</dbReference>
<organism evidence="1 2">
    <name type="scientific">Phytophthora palmivora</name>
    <dbReference type="NCBI Taxonomy" id="4796"/>
    <lineage>
        <taxon>Eukaryota</taxon>
        <taxon>Sar</taxon>
        <taxon>Stramenopiles</taxon>
        <taxon>Oomycota</taxon>
        <taxon>Peronosporomycetes</taxon>
        <taxon>Peronosporales</taxon>
        <taxon>Peronosporaceae</taxon>
        <taxon>Phytophthora</taxon>
    </lineage>
</organism>
<protein>
    <submittedName>
        <fullName evidence="1">Uncharacterized protein</fullName>
    </submittedName>
</protein>
<dbReference type="EMBL" id="NCKW01015661">
    <property type="protein sequence ID" value="POM62098.1"/>
    <property type="molecule type" value="Genomic_DNA"/>
</dbReference>
<accession>A0A2P4X987</accession>
<proteinExistence type="predicted"/>
<reference evidence="1 2" key="1">
    <citation type="journal article" date="2017" name="Genome Biol. Evol.">
        <title>Phytophthora megakarya and P. palmivora, closely related causal agents of cacao black pod rot, underwent increases in genome sizes and gene numbers by different mechanisms.</title>
        <authorList>
            <person name="Ali S.S."/>
            <person name="Shao J."/>
            <person name="Lary D.J."/>
            <person name="Kronmiller B."/>
            <person name="Shen D."/>
            <person name="Strem M.D."/>
            <person name="Amoako-Attah I."/>
            <person name="Akrofi A.Y."/>
            <person name="Begoude B.A."/>
            <person name="Ten Hoopen G.M."/>
            <person name="Coulibaly K."/>
            <person name="Kebe B.I."/>
            <person name="Melnick R.L."/>
            <person name="Guiltinan M.J."/>
            <person name="Tyler B.M."/>
            <person name="Meinhardt L.W."/>
            <person name="Bailey B.A."/>
        </authorList>
    </citation>
    <scope>NUCLEOTIDE SEQUENCE [LARGE SCALE GENOMIC DNA]</scope>
    <source>
        <strain evidence="2">sbr112.9</strain>
    </source>
</reference>
<dbReference type="InterPro" id="IPR052579">
    <property type="entry name" value="Zinc_finger_SWIM"/>
</dbReference>
<evidence type="ECO:0000313" key="1">
    <source>
        <dbReference type="EMBL" id="POM62098.1"/>
    </source>
</evidence>
<sequence length="291" mass="33257">MWLKNQATKLASAVKKEAKGWMRLLVYTNRKEYEEGKGALLNLLGGDKTHKLHKFFLSNCDVNREEWVSYLCGNVPHLTNNTNNRIESKWGKIKDVIKDSLSIDQLLPTLITLQEYGDKQYMVEYHRIGSRPARVDEAPELSLQELSSFAINLIEKQFKLATDAEADYSVDLAVPDTATLTSPRTGECYQVNTRTNTCKCIFMSTCLLPSRHVMYVRRMWNYETVVPPMRYFPTMWIVHSPENIIDVGEILRGSLKQGASPPLFQERVIPSSTMCSDTKARLENIVGRMSL</sequence>
<keyword evidence="2" id="KW-1185">Reference proteome</keyword>
<gene>
    <name evidence="1" type="ORF">PHPALM_28783</name>
</gene>
<dbReference type="PANTHER" id="PTHR31569">
    <property type="entry name" value="SWIM-TYPE DOMAIN-CONTAINING PROTEIN"/>
    <property type="match status" value="1"/>
</dbReference>
<evidence type="ECO:0000313" key="2">
    <source>
        <dbReference type="Proteomes" id="UP000237271"/>
    </source>
</evidence>
<comment type="caution">
    <text evidence="1">The sequence shown here is derived from an EMBL/GenBank/DDBJ whole genome shotgun (WGS) entry which is preliminary data.</text>
</comment>
<dbReference type="AlphaFoldDB" id="A0A2P4X987"/>
<dbReference type="OrthoDB" id="110338at2759"/>
<name>A0A2P4X987_9STRA</name>
<dbReference type="Proteomes" id="UP000237271">
    <property type="component" value="Unassembled WGS sequence"/>
</dbReference>